<dbReference type="AlphaFoldDB" id="A0A3R7I2A9"/>
<reference evidence="2" key="1">
    <citation type="journal article" date="2015" name="Genom Data">
        <title>Genome sequences of six Phytophthora species associated with forests in New Zealand.</title>
        <authorList>
            <person name="Studholme D.J."/>
            <person name="McDougal R.L."/>
            <person name="Sambles C."/>
            <person name="Hansen E."/>
            <person name="Hardy G."/>
            <person name="Grant M."/>
            <person name="Ganley R.J."/>
            <person name="Williams N.M."/>
        </authorList>
    </citation>
    <scope>NUCLEOTIDE SEQUENCE</scope>
    <source>
        <strain evidence="2">NZFS 2646</strain>
    </source>
</reference>
<name>A0A3R7I2A9_9STRA</name>
<proteinExistence type="predicted"/>
<feature type="region of interest" description="Disordered" evidence="1">
    <location>
        <begin position="348"/>
        <end position="367"/>
    </location>
</feature>
<dbReference type="EMBL" id="JPWV03000002">
    <property type="protein sequence ID" value="KAG2532766.1"/>
    <property type="molecule type" value="Genomic_DNA"/>
</dbReference>
<keyword evidence="4" id="KW-1185">Reference proteome</keyword>
<evidence type="ECO:0000313" key="2">
    <source>
        <dbReference type="EMBL" id="KAG2532766.1"/>
    </source>
</evidence>
<dbReference type="Proteomes" id="UP000785171">
    <property type="component" value="Unassembled WGS sequence"/>
</dbReference>
<evidence type="ECO:0000313" key="3">
    <source>
        <dbReference type="EMBL" id="RLN86038.1"/>
    </source>
</evidence>
<dbReference type="EMBL" id="MBDN02000002">
    <property type="protein sequence ID" value="RLN86038.1"/>
    <property type="molecule type" value="Genomic_DNA"/>
</dbReference>
<accession>A0A3R7I2A9</accession>
<protein>
    <submittedName>
        <fullName evidence="3">Uncharacterized protein</fullName>
    </submittedName>
</protein>
<evidence type="ECO:0000256" key="1">
    <source>
        <dbReference type="SAM" id="MobiDB-lite"/>
    </source>
</evidence>
<dbReference type="Proteomes" id="UP000285624">
    <property type="component" value="Unassembled WGS sequence"/>
</dbReference>
<reference evidence="2" key="3">
    <citation type="submission" date="2020-06" db="EMBL/GenBank/DDBJ databases">
        <authorList>
            <person name="Studholme D.J."/>
        </authorList>
    </citation>
    <scope>NUCLEOTIDE SEQUENCE</scope>
    <source>
        <strain evidence="2">NZFS 2646</strain>
    </source>
</reference>
<sequence length="629" mass="72972">MPLHELIDTVDDAVDADPTAELNQSTIARLFMDQWLKRFEADRRNYKSVAVRYEVGFEELQRRTANLPRPNDLITTFCCKILEDLTPHFGPYAPLFRVLSAELLLSIHARNGVPYFALVKHHKRLLLKLRRDKEWREERNDVLADDIDNVYSTFRRFLSECTKYVTYFSNWFGNTPKAIVRKLFAAWKHETTVHRIEKVQKQMQIDFQGLTVVKRQADDLTRQRDVAQADNLTMRSDRKQAEEWAQQLELRIRAAKVPSDQDNRQNQHENAHVAQEYEWLLRAVRIQDEHYANHAKLFSSRMLEGHEVSLVPSKALPNMALQASDGFSGADKGDMSAFTHNAYLHPAGEKAKISDDSQEQTPDDPNMVPVDEGNSSVAPNMQPMTSGELYTPYRANIKHAMTLDGLWHVVKILRLPRDIHVLPTLRDEELVANGYEQLFSPEDLGELFLQLCNEQFLPQIATLGKRVEYFVTHHLPIALQNQSRIRPLMHHSDVKLAIGSHSQTIRIIFRRYCAKERELMTPAKLRPRHTGHGINKYMRMIDWQAFIQDYRLLRARFSMEQAMNVFRNVQEATPGNDDQLELIYSEFCEALVGVAMFYVPDPFMKTATKVTQFLRRYLPLSPDDVHDHA</sequence>
<reference evidence="3 4" key="2">
    <citation type="submission" date="2018-07" db="EMBL/GenBank/DDBJ databases">
        <title>Genome sequencing of oomycete isolates from Chile give support for New Zealand origin for Phytophthora kernoviae and make available the first Nothophytophthora sp. genome.</title>
        <authorList>
            <person name="Studholme D.J."/>
            <person name="Sanfuentes E."/>
            <person name="Panda P."/>
            <person name="Hill R."/>
            <person name="Sambles C."/>
            <person name="Grant M."/>
            <person name="Williams N.M."/>
            <person name="Mcdougal R.L."/>
        </authorList>
    </citation>
    <scope>NUCLEOTIDE SEQUENCE [LARGE SCALE GENOMIC DNA]</scope>
    <source>
        <strain evidence="3">Chile4</strain>
    </source>
</reference>
<comment type="caution">
    <text evidence="3">The sequence shown here is derived from an EMBL/GenBank/DDBJ whole genome shotgun (WGS) entry which is preliminary data.</text>
</comment>
<evidence type="ECO:0000313" key="4">
    <source>
        <dbReference type="Proteomes" id="UP000285624"/>
    </source>
</evidence>
<gene>
    <name evidence="3" type="ORF">BBO99_00000294</name>
    <name evidence="2" type="ORF">JM16_000052</name>
</gene>
<organism evidence="3 4">
    <name type="scientific">Phytophthora kernoviae</name>
    <dbReference type="NCBI Taxonomy" id="325452"/>
    <lineage>
        <taxon>Eukaryota</taxon>
        <taxon>Sar</taxon>
        <taxon>Stramenopiles</taxon>
        <taxon>Oomycota</taxon>
        <taxon>Peronosporomycetes</taxon>
        <taxon>Peronosporales</taxon>
        <taxon>Peronosporaceae</taxon>
        <taxon>Phytophthora</taxon>
    </lineage>
</organism>